<sequence>IPRVLKVGTAPSIFEIIFLIYYLKLHQLQEVQHQV</sequence>
<proteinExistence type="predicted"/>
<dbReference type="AlphaFoldDB" id="A0A0K2V2V5"/>
<feature type="non-terminal residue" evidence="1">
    <location>
        <position position="1"/>
    </location>
</feature>
<dbReference type="EMBL" id="HACA01027096">
    <property type="protein sequence ID" value="CDW44457.1"/>
    <property type="molecule type" value="Transcribed_RNA"/>
</dbReference>
<reference evidence="1" key="1">
    <citation type="submission" date="2014-05" db="EMBL/GenBank/DDBJ databases">
        <authorList>
            <person name="Chronopoulou M."/>
        </authorList>
    </citation>
    <scope>NUCLEOTIDE SEQUENCE</scope>
    <source>
        <tissue evidence="1">Whole organism</tissue>
    </source>
</reference>
<name>A0A0K2V2V5_LEPSM</name>
<organism evidence="1">
    <name type="scientific">Lepeophtheirus salmonis</name>
    <name type="common">Salmon louse</name>
    <name type="synonym">Caligus salmonis</name>
    <dbReference type="NCBI Taxonomy" id="72036"/>
    <lineage>
        <taxon>Eukaryota</taxon>
        <taxon>Metazoa</taxon>
        <taxon>Ecdysozoa</taxon>
        <taxon>Arthropoda</taxon>
        <taxon>Crustacea</taxon>
        <taxon>Multicrustacea</taxon>
        <taxon>Hexanauplia</taxon>
        <taxon>Copepoda</taxon>
        <taxon>Siphonostomatoida</taxon>
        <taxon>Caligidae</taxon>
        <taxon>Lepeophtheirus</taxon>
    </lineage>
</organism>
<evidence type="ECO:0000313" key="1">
    <source>
        <dbReference type="EMBL" id="CDW44457.1"/>
    </source>
</evidence>
<protein>
    <submittedName>
        <fullName evidence="1">Uncharacterized protein</fullName>
    </submittedName>
</protein>
<accession>A0A0K2V2V5</accession>